<reference evidence="2" key="1">
    <citation type="journal article" date="2010" name="Genome Biol.">
        <title>Genome sequence of the necrotrophic plant pathogen Pythium ultimum reveals original pathogenicity mechanisms and effector repertoire.</title>
        <authorList>
            <person name="Levesque C.A."/>
            <person name="Brouwer H."/>
            <person name="Cano L."/>
            <person name="Hamilton J.P."/>
            <person name="Holt C."/>
            <person name="Huitema E."/>
            <person name="Raffaele S."/>
            <person name="Robideau G.P."/>
            <person name="Thines M."/>
            <person name="Win J."/>
            <person name="Zerillo M.M."/>
            <person name="Beakes G.W."/>
            <person name="Boore J.L."/>
            <person name="Busam D."/>
            <person name="Dumas B."/>
            <person name="Ferriera S."/>
            <person name="Fuerstenberg S.I."/>
            <person name="Gachon C.M."/>
            <person name="Gaulin E."/>
            <person name="Govers F."/>
            <person name="Grenville-Briggs L."/>
            <person name="Horner N."/>
            <person name="Hostetler J."/>
            <person name="Jiang R.H."/>
            <person name="Johnson J."/>
            <person name="Krajaejun T."/>
            <person name="Lin H."/>
            <person name="Meijer H.J."/>
            <person name="Moore B."/>
            <person name="Morris P."/>
            <person name="Phuntmart V."/>
            <person name="Puiu D."/>
            <person name="Shetty J."/>
            <person name="Stajich J.E."/>
            <person name="Tripathy S."/>
            <person name="Wawra S."/>
            <person name="van West P."/>
            <person name="Whitty B.R."/>
            <person name="Coutinho P.M."/>
            <person name="Henrissat B."/>
            <person name="Martin F."/>
            <person name="Thomas P.D."/>
            <person name="Tyler B.M."/>
            <person name="De Vries R.P."/>
            <person name="Kamoun S."/>
            <person name="Yandell M."/>
            <person name="Tisserat N."/>
            <person name="Buell C.R."/>
        </authorList>
    </citation>
    <scope>NUCLEOTIDE SEQUENCE</scope>
    <source>
        <strain evidence="2">DAOM:BR144</strain>
    </source>
</reference>
<organism evidence="1 2">
    <name type="scientific">Globisporangium ultimum (strain ATCC 200006 / CBS 805.95 / DAOM BR144)</name>
    <name type="common">Pythium ultimum</name>
    <dbReference type="NCBI Taxonomy" id="431595"/>
    <lineage>
        <taxon>Eukaryota</taxon>
        <taxon>Sar</taxon>
        <taxon>Stramenopiles</taxon>
        <taxon>Oomycota</taxon>
        <taxon>Peronosporomycetes</taxon>
        <taxon>Pythiales</taxon>
        <taxon>Pythiaceae</taxon>
        <taxon>Globisporangium</taxon>
    </lineage>
</organism>
<evidence type="ECO:0000313" key="2">
    <source>
        <dbReference type="Proteomes" id="UP000019132"/>
    </source>
</evidence>
<dbReference type="PANTHER" id="PTHR13627:SF33">
    <property type="entry name" value="LICD FAMILY PROTEIN"/>
    <property type="match status" value="1"/>
</dbReference>
<dbReference type="eggNOG" id="ENOG502SK7I">
    <property type="taxonomic scope" value="Eukaryota"/>
</dbReference>
<reference evidence="1" key="3">
    <citation type="submission" date="2015-02" db="UniProtKB">
        <authorList>
            <consortium name="EnsemblProtists"/>
        </authorList>
    </citation>
    <scope>IDENTIFICATION</scope>
    <source>
        <strain evidence="1">DAOM BR144</strain>
    </source>
</reference>
<dbReference type="EnsemblProtists" id="PYU1_T014550">
    <property type="protein sequence ID" value="PYU1_T014550"/>
    <property type="gene ID" value="PYU1_G014519"/>
</dbReference>
<evidence type="ECO:0000313" key="1">
    <source>
        <dbReference type="EnsemblProtists" id="PYU1_T014550"/>
    </source>
</evidence>
<proteinExistence type="predicted"/>
<name>K3XBF1_GLOUD</name>
<dbReference type="STRING" id="431595.K3XBF1"/>
<reference evidence="2" key="2">
    <citation type="submission" date="2010-04" db="EMBL/GenBank/DDBJ databases">
        <authorList>
            <person name="Buell R."/>
            <person name="Hamilton J."/>
            <person name="Hostetler J."/>
        </authorList>
    </citation>
    <scope>NUCLEOTIDE SEQUENCE [LARGE SCALE GENOMIC DNA]</scope>
    <source>
        <strain evidence="2">DAOM:BR144</strain>
    </source>
</reference>
<accession>K3XBF1</accession>
<dbReference type="EMBL" id="GL376574">
    <property type="status" value="NOT_ANNOTATED_CDS"/>
    <property type="molecule type" value="Genomic_DNA"/>
</dbReference>
<protein>
    <submittedName>
        <fullName evidence="1">Uncharacterized protein</fullName>
    </submittedName>
</protein>
<dbReference type="InterPro" id="IPR052613">
    <property type="entry name" value="LicD_transferase"/>
</dbReference>
<dbReference type="AlphaFoldDB" id="K3XBF1"/>
<sequence>MGLPRQLLVARNQWFVKLALVCFVLLMLLSVSVNWEVLQQKSNLEADANKLPVLERIDTLPFLEQYVHEVAAQQPGYDPRTPVCAPKTLAVDAITYHEPQDGSFYSLLKARKDRPVSPPIFTDQHSVLCYEEWGITKVWDYCLPISGRKDEPHCSEADRMDLLHGDDDDNEWLDSICYASVLHMLLIDVYEEIRALGRKPAVLYGTLLGAVRNESIIPYTEDADIGYQQDQTSAHDLWDLKMALWAKGYHMFYSTLWRVCVSPTHPLASQLYNSKLPLINLTYAVPYVDLYLMEPESFGSDVYWSIDEIRNNRLVYDAKVVPYSHVRINGREFDTVRDVKEFLRREYGDEYMEPIPR</sequence>
<dbReference type="InParanoid" id="K3XBF1"/>
<keyword evidence="2" id="KW-1185">Reference proteome</keyword>
<dbReference type="Proteomes" id="UP000019132">
    <property type="component" value="Unassembled WGS sequence"/>
</dbReference>
<dbReference type="HOGENOM" id="CLU_055052_1_0_1"/>
<dbReference type="PANTHER" id="PTHR13627">
    <property type="entry name" value="FUKUTIN RELATED PROTEIN"/>
    <property type="match status" value="1"/>
</dbReference>
<dbReference type="VEuPathDB" id="FungiDB:PYU1_G014519"/>
<dbReference type="OMA" id="GEHTALC"/>